<protein>
    <submittedName>
        <fullName evidence="2">Uncharacterized protein</fullName>
    </submittedName>
</protein>
<feature type="region of interest" description="Disordered" evidence="1">
    <location>
        <begin position="1"/>
        <end position="35"/>
    </location>
</feature>
<feature type="region of interest" description="Disordered" evidence="1">
    <location>
        <begin position="111"/>
        <end position="132"/>
    </location>
</feature>
<gene>
    <name evidence="2" type="ORF">CDAR_376771</name>
</gene>
<comment type="caution">
    <text evidence="2">The sequence shown here is derived from an EMBL/GenBank/DDBJ whole genome shotgun (WGS) entry which is preliminary data.</text>
</comment>
<feature type="non-terminal residue" evidence="2">
    <location>
        <position position="1"/>
    </location>
</feature>
<feature type="compositionally biased region" description="Basic and acidic residues" evidence="1">
    <location>
        <begin position="122"/>
        <end position="132"/>
    </location>
</feature>
<evidence type="ECO:0000313" key="2">
    <source>
        <dbReference type="EMBL" id="GIY04438.1"/>
    </source>
</evidence>
<evidence type="ECO:0000256" key="1">
    <source>
        <dbReference type="SAM" id="MobiDB-lite"/>
    </source>
</evidence>
<sequence length="132" mass="14327">PGQLPKAVEGVPPVPEQPVPAEAHREGRSGRPHGPQVLLLQLQPQLGLRGRGGLRKCQLDPFQREDHAPRAIVSASECVEDPEVAPENGVLVLSELRGFGRQPLEVRLQPSLDEAAEDGDADEHSVRDYLSI</sequence>
<accession>A0AAV4Q448</accession>
<evidence type="ECO:0000313" key="3">
    <source>
        <dbReference type="Proteomes" id="UP001054837"/>
    </source>
</evidence>
<reference evidence="2 3" key="1">
    <citation type="submission" date="2021-06" db="EMBL/GenBank/DDBJ databases">
        <title>Caerostris darwini draft genome.</title>
        <authorList>
            <person name="Kono N."/>
            <person name="Arakawa K."/>
        </authorList>
    </citation>
    <scope>NUCLEOTIDE SEQUENCE [LARGE SCALE GENOMIC DNA]</scope>
</reference>
<organism evidence="2 3">
    <name type="scientific">Caerostris darwini</name>
    <dbReference type="NCBI Taxonomy" id="1538125"/>
    <lineage>
        <taxon>Eukaryota</taxon>
        <taxon>Metazoa</taxon>
        <taxon>Ecdysozoa</taxon>
        <taxon>Arthropoda</taxon>
        <taxon>Chelicerata</taxon>
        <taxon>Arachnida</taxon>
        <taxon>Araneae</taxon>
        <taxon>Araneomorphae</taxon>
        <taxon>Entelegynae</taxon>
        <taxon>Araneoidea</taxon>
        <taxon>Araneidae</taxon>
        <taxon>Caerostris</taxon>
    </lineage>
</organism>
<keyword evidence="3" id="KW-1185">Reference proteome</keyword>
<proteinExistence type="predicted"/>
<dbReference type="Proteomes" id="UP001054837">
    <property type="component" value="Unassembled WGS sequence"/>
</dbReference>
<dbReference type="EMBL" id="BPLQ01003928">
    <property type="protein sequence ID" value="GIY04438.1"/>
    <property type="molecule type" value="Genomic_DNA"/>
</dbReference>
<name>A0AAV4Q448_9ARAC</name>
<dbReference type="AlphaFoldDB" id="A0AAV4Q448"/>